<reference evidence="3" key="1">
    <citation type="journal article" name="BMC Genomics">
        <title>Long-read sequencing and de novo genome assembly of marine medaka (Oryzias melastigma).</title>
        <authorList>
            <person name="Liang P."/>
            <person name="Saqib H.S.A."/>
            <person name="Ni X."/>
            <person name="Shen Y."/>
        </authorList>
    </citation>
    <scope>NUCLEOTIDE SEQUENCE</scope>
    <source>
        <strain evidence="3">Bigg-433</strain>
    </source>
</reference>
<organism evidence="3 4">
    <name type="scientific">Oryzias melastigma</name>
    <name type="common">Marine medaka</name>
    <dbReference type="NCBI Taxonomy" id="30732"/>
    <lineage>
        <taxon>Eukaryota</taxon>
        <taxon>Metazoa</taxon>
        <taxon>Chordata</taxon>
        <taxon>Craniata</taxon>
        <taxon>Vertebrata</taxon>
        <taxon>Euteleostomi</taxon>
        <taxon>Actinopterygii</taxon>
        <taxon>Neopterygii</taxon>
        <taxon>Teleostei</taxon>
        <taxon>Neoteleostei</taxon>
        <taxon>Acanthomorphata</taxon>
        <taxon>Ovalentaria</taxon>
        <taxon>Atherinomorphae</taxon>
        <taxon>Beloniformes</taxon>
        <taxon>Adrianichthyidae</taxon>
        <taxon>Oryziinae</taxon>
        <taxon>Oryzias</taxon>
    </lineage>
</organism>
<sequence length="128" mass="14367">MEADQTRRTAGPAGEQRRKSAEQHPASKQPPRISWRLWSAVSGCIGASFLCFGVCVLVFLRSSELQTRIVSVEQRLQDAQLSAWMLSPEQVEPFILARLDQILEEKLSARLAKTREVREAPYGCLCPP</sequence>
<keyword evidence="2" id="KW-0812">Transmembrane</keyword>
<comment type="caution">
    <text evidence="3">The sequence shown here is derived from an EMBL/GenBank/DDBJ whole genome shotgun (WGS) entry which is preliminary data.</text>
</comment>
<proteinExistence type="predicted"/>
<keyword evidence="2" id="KW-1133">Transmembrane helix</keyword>
<evidence type="ECO:0000256" key="1">
    <source>
        <dbReference type="SAM" id="MobiDB-lite"/>
    </source>
</evidence>
<protein>
    <submittedName>
        <fullName evidence="3">Uncharacterized protein</fullName>
    </submittedName>
</protein>
<name>A0A834KZ21_ORYME</name>
<dbReference type="EMBL" id="WKFB01000059">
    <property type="protein sequence ID" value="KAF6737437.1"/>
    <property type="molecule type" value="Genomic_DNA"/>
</dbReference>
<feature type="transmembrane region" description="Helical" evidence="2">
    <location>
        <begin position="37"/>
        <end position="60"/>
    </location>
</feature>
<accession>A0A834KZ21</accession>
<gene>
    <name evidence="3" type="ORF">FQA47_001026</name>
</gene>
<dbReference type="AlphaFoldDB" id="A0A834KZ21"/>
<evidence type="ECO:0000313" key="3">
    <source>
        <dbReference type="EMBL" id="KAF6737437.1"/>
    </source>
</evidence>
<feature type="region of interest" description="Disordered" evidence="1">
    <location>
        <begin position="1"/>
        <end position="30"/>
    </location>
</feature>
<keyword evidence="2" id="KW-0472">Membrane</keyword>
<dbReference type="Proteomes" id="UP000646548">
    <property type="component" value="Unassembled WGS sequence"/>
</dbReference>
<evidence type="ECO:0000256" key="2">
    <source>
        <dbReference type="SAM" id="Phobius"/>
    </source>
</evidence>
<feature type="non-terminal residue" evidence="3">
    <location>
        <position position="128"/>
    </location>
</feature>
<evidence type="ECO:0000313" key="4">
    <source>
        <dbReference type="Proteomes" id="UP000646548"/>
    </source>
</evidence>